<protein>
    <submittedName>
        <fullName evidence="1">Transporter</fullName>
    </submittedName>
</protein>
<sequence>MKFAGYKFEVVDIDNYRIDQLLVTRIDSKATALSPKLPDAKDKEESVA</sequence>
<dbReference type="SUPFAM" id="SSF56176">
    <property type="entry name" value="FAD-binding/transporter-associated domain-like"/>
    <property type="match status" value="1"/>
</dbReference>
<dbReference type="GO" id="GO:0050660">
    <property type="term" value="F:flavin adenine dinucleotide binding"/>
    <property type="evidence" value="ECO:0007669"/>
    <property type="project" value="InterPro"/>
</dbReference>
<evidence type="ECO:0000313" key="2">
    <source>
        <dbReference type="Proteomes" id="UP000254088"/>
    </source>
</evidence>
<dbReference type="EMBL" id="UGEX01000002">
    <property type="protein sequence ID" value="STM58045.1"/>
    <property type="molecule type" value="Genomic_DNA"/>
</dbReference>
<gene>
    <name evidence="1" type="primary">ytfL_2</name>
    <name evidence="1" type="ORF">NCTC10429_04644</name>
</gene>
<accession>A0A377E3J5</accession>
<dbReference type="AlphaFoldDB" id="A0A377E3J5"/>
<dbReference type="Proteomes" id="UP000254088">
    <property type="component" value="Unassembled WGS sequence"/>
</dbReference>
<evidence type="ECO:0000313" key="1">
    <source>
        <dbReference type="EMBL" id="STM58045.1"/>
    </source>
</evidence>
<dbReference type="InterPro" id="IPR036318">
    <property type="entry name" value="FAD-bd_PCMH-like_sf"/>
</dbReference>
<organism evidence="1 2">
    <name type="scientific">Escherichia coli</name>
    <dbReference type="NCBI Taxonomy" id="562"/>
    <lineage>
        <taxon>Bacteria</taxon>
        <taxon>Pseudomonadati</taxon>
        <taxon>Pseudomonadota</taxon>
        <taxon>Gammaproteobacteria</taxon>
        <taxon>Enterobacterales</taxon>
        <taxon>Enterobacteriaceae</taxon>
        <taxon>Escherichia</taxon>
    </lineage>
</organism>
<proteinExistence type="predicted"/>
<reference evidence="1 2" key="1">
    <citation type="submission" date="2018-06" db="EMBL/GenBank/DDBJ databases">
        <authorList>
            <consortium name="Pathogen Informatics"/>
            <person name="Doyle S."/>
        </authorList>
    </citation>
    <scope>NUCLEOTIDE SEQUENCE [LARGE SCALE GENOMIC DNA]</scope>
    <source>
        <strain evidence="1 2">NCTC10429</strain>
    </source>
</reference>
<name>A0A377E3J5_ECOLX</name>